<proteinExistence type="predicted"/>
<protein>
    <submittedName>
        <fullName evidence="1">Uncharacterized protein</fullName>
    </submittedName>
</protein>
<dbReference type="GeneID" id="111250097"/>
<dbReference type="RefSeq" id="XP_022660528.1">
    <property type="nucleotide sequence ID" value="XM_022804793.1"/>
</dbReference>
<evidence type="ECO:0000313" key="1">
    <source>
        <dbReference type="EnsemblMetazoa" id="XP_022660528"/>
    </source>
</evidence>
<reference evidence="1" key="1">
    <citation type="submission" date="2021-01" db="UniProtKB">
        <authorList>
            <consortium name="EnsemblMetazoa"/>
        </authorList>
    </citation>
    <scope>IDENTIFICATION</scope>
</reference>
<sequence>MAAWCGRQGRRIGSGDASVLCGPKLAGTNYSSCFDGKSTDCRDEVSDRLQLIRMDFTDCCRQNEAGVNVPKLSLSNRTYLIRKANAIRQEQQSKGLQANQNMELKQKMQDLTNTLAEQRHLYESNVKKLILIDDQKATEEAFIRERISEINKSESICRTQHEEKWVAFCEALQLGVKERQQAIDMELKDYQKRIYKEHARCRELKRIEESQFEEKERTRLASIRRLKLTRERLLENLNLKRSKITADAGTAQDRKFWEKVVDNLSQNRRDRSRIDTEQRELLGLIEDCD</sequence>
<keyword evidence="2" id="KW-1185">Reference proteome</keyword>
<dbReference type="AlphaFoldDB" id="A0A7M7K2W6"/>
<dbReference type="Proteomes" id="UP000594260">
    <property type="component" value="Unplaced"/>
</dbReference>
<dbReference type="EnsemblMetazoa" id="XM_022804793">
    <property type="protein sequence ID" value="XP_022660528"/>
    <property type="gene ID" value="LOC111250097"/>
</dbReference>
<accession>A0A7M7K2W6</accession>
<organism evidence="1 2">
    <name type="scientific">Varroa destructor</name>
    <name type="common">Honeybee mite</name>
    <dbReference type="NCBI Taxonomy" id="109461"/>
    <lineage>
        <taxon>Eukaryota</taxon>
        <taxon>Metazoa</taxon>
        <taxon>Ecdysozoa</taxon>
        <taxon>Arthropoda</taxon>
        <taxon>Chelicerata</taxon>
        <taxon>Arachnida</taxon>
        <taxon>Acari</taxon>
        <taxon>Parasitiformes</taxon>
        <taxon>Mesostigmata</taxon>
        <taxon>Gamasina</taxon>
        <taxon>Dermanyssoidea</taxon>
        <taxon>Varroidae</taxon>
        <taxon>Varroa</taxon>
    </lineage>
</organism>
<name>A0A7M7K2W6_VARDE</name>
<evidence type="ECO:0000313" key="2">
    <source>
        <dbReference type="Proteomes" id="UP000594260"/>
    </source>
</evidence>